<name>A0A5N7J7P3_9CLOT</name>
<dbReference type="AlphaFoldDB" id="A0A5N7J7P3"/>
<evidence type="ECO:0000256" key="4">
    <source>
        <dbReference type="ARBA" id="ARBA00022989"/>
    </source>
</evidence>
<feature type="domain" description="ABC3 transporter permease C-terminal" evidence="8">
    <location>
        <begin position="153"/>
        <end position="262"/>
    </location>
</feature>
<evidence type="ECO:0000259" key="8">
    <source>
        <dbReference type="Pfam" id="PF02687"/>
    </source>
</evidence>
<evidence type="ECO:0000256" key="1">
    <source>
        <dbReference type="ARBA" id="ARBA00004651"/>
    </source>
</evidence>
<protein>
    <recommendedName>
        <fullName evidence="6">Cell division protein FtsX</fullName>
    </recommendedName>
</protein>
<accession>A0A5N7J7P3</accession>
<dbReference type="PIRSF" id="PIRSF003097">
    <property type="entry name" value="FtsX"/>
    <property type="match status" value="1"/>
</dbReference>
<keyword evidence="6" id="KW-0131">Cell cycle</keyword>
<gene>
    <name evidence="9" type="ORF">E4V82_21855</name>
</gene>
<sequence>MIMKISTLNLLSNDASKNLRNNATTSISCIISIMSTLFILGIFVLFMLNLRMGIIGIYSQYEVRVTLKDDIKITDQQNIYKKIQASNFVNDTSFENNSSLPASYIIKANDPNDIPKIISQFKGVQGINKINSSHNIPKNILGTIKVIQWVGVILFLILMVATFFLIKNTIKLAIYPRINEINMMQYLGATDWFIRWKFIFEGIITGFLGAVSAVIVLYFLYSFAYHKANAYYEGLFISFINPSFIFTTISWSFILIGIILTAIGNVFVIKKLLIV</sequence>
<dbReference type="Proteomes" id="UP000342249">
    <property type="component" value="Unassembled WGS sequence"/>
</dbReference>
<dbReference type="Pfam" id="PF02687">
    <property type="entry name" value="FtsX"/>
    <property type="match status" value="1"/>
</dbReference>
<dbReference type="PANTHER" id="PTHR47755:SF1">
    <property type="entry name" value="CELL DIVISION PROTEIN FTSX"/>
    <property type="match status" value="1"/>
</dbReference>
<dbReference type="InterPro" id="IPR004513">
    <property type="entry name" value="FtsX"/>
</dbReference>
<dbReference type="GO" id="GO:0005886">
    <property type="term" value="C:plasma membrane"/>
    <property type="evidence" value="ECO:0007669"/>
    <property type="project" value="UniProtKB-SubCell"/>
</dbReference>
<evidence type="ECO:0000256" key="5">
    <source>
        <dbReference type="ARBA" id="ARBA00023136"/>
    </source>
</evidence>
<dbReference type="InterPro" id="IPR003838">
    <property type="entry name" value="ABC3_permease_C"/>
</dbReference>
<evidence type="ECO:0000313" key="9">
    <source>
        <dbReference type="EMBL" id="MPQ64723.1"/>
    </source>
</evidence>
<dbReference type="EMBL" id="SPSF01000055">
    <property type="protein sequence ID" value="MPQ64723.1"/>
    <property type="molecule type" value="Genomic_DNA"/>
</dbReference>
<dbReference type="PANTHER" id="PTHR47755">
    <property type="entry name" value="CELL DIVISION PROTEIN FTSX"/>
    <property type="match status" value="1"/>
</dbReference>
<evidence type="ECO:0000256" key="3">
    <source>
        <dbReference type="ARBA" id="ARBA00022692"/>
    </source>
</evidence>
<organism evidence="9 10">
    <name type="scientific">Clostridium estertheticum</name>
    <dbReference type="NCBI Taxonomy" id="238834"/>
    <lineage>
        <taxon>Bacteria</taxon>
        <taxon>Bacillati</taxon>
        <taxon>Bacillota</taxon>
        <taxon>Clostridia</taxon>
        <taxon>Eubacteriales</taxon>
        <taxon>Clostridiaceae</taxon>
        <taxon>Clostridium</taxon>
    </lineage>
</organism>
<comment type="subcellular location">
    <subcellularLocation>
        <location evidence="1">Cell membrane</location>
        <topology evidence="1">Multi-pass membrane protein</topology>
    </subcellularLocation>
</comment>
<evidence type="ECO:0000256" key="2">
    <source>
        <dbReference type="ARBA" id="ARBA00022475"/>
    </source>
</evidence>
<proteinExistence type="inferred from homology"/>
<dbReference type="GO" id="GO:0051301">
    <property type="term" value="P:cell division"/>
    <property type="evidence" value="ECO:0007669"/>
    <property type="project" value="UniProtKB-KW"/>
</dbReference>
<evidence type="ECO:0000256" key="6">
    <source>
        <dbReference type="PIRNR" id="PIRNR003097"/>
    </source>
</evidence>
<feature type="transmembrane region" description="Helical" evidence="7">
    <location>
        <begin position="146"/>
        <end position="166"/>
    </location>
</feature>
<keyword evidence="5 6" id="KW-0472">Membrane</keyword>
<reference evidence="9 10" key="1">
    <citation type="journal article" date="2019" name="Lett. Appl. Microbiol.">
        <title>A case of 'blown pack' spoilage of vacuum-packaged pork likely associated with Clostridium estertheticum in Canada.</title>
        <authorList>
            <person name="Zhang P."/>
            <person name="Ward P."/>
            <person name="McMullen L.M."/>
            <person name="Yang X."/>
        </authorList>
    </citation>
    <scope>NUCLEOTIDE SEQUENCE [LARGE SCALE GENOMIC DNA]</scope>
    <source>
        <strain evidence="9 10">MA19</strain>
    </source>
</reference>
<feature type="transmembrane region" description="Helical" evidence="7">
    <location>
        <begin position="203"/>
        <end position="224"/>
    </location>
</feature>
<comment type="function">
    <text evidence="6">Part of the ABC transporter FtsEX involved in asymmetric cellular division facilitating the initiation of sporulation.</text>
</comment>
<feature type="transmembrane region" description="Helical" evidence="7">
    <location>
        <begin position="244"/>
        <end position="269"/>
    </location>
</feature>
<keyword evidence="3 7" id="KW-0812">Transmembrane</keyword>
<keyword evidence="4 7" id="KW-1133">Transmembrane helix</keyword>
<evidence type="ECO:0000313" key="10">
    <source>
        <dbReference type="Proteomes" id="UP000342249"/>
    </source>
</evidence>
<evidence type="ECO:0000256" key="7">
    <source>
        <dbReference type="SAM" id="Phobius"/>
    </source>
</evidence>
<feature type="transmembrane region" description="Helical" evidence="7">
    <location>
        <begin position="27"/>
        <end position="48"/>
    </location>
</feature>
<comment type="similarity">
    <text evidence="6">Belongs to the ABC-4 integral membrane protein family. FtsX subfamily.</text>
</comment>
<keyword evidence="6" id="KW-0132">Cell division</keyword>
<comment type="caution">
    <text evidence="9">The sequence shown here is derived from an EMBL/GenBank/DDBJ whole genome shotgun (WGS) entry which is preliminary data.</text>
</comment>
<keyword evidence="2 6" id="KW-1003">Cell membrane</keyword>